<dbReference type="OrthoDB" id="9774608at2"/>
<evidence type="ECO:0000259" key="6">
    <source>
        <dbReference type="Pfam" id="PF01609"/>
    </source>
</evidence>
<dbReference type="GO" id="GO:0004803">
    <property type="term" value="F:transposase activity"/>
    <property type="evidence" value="ECO:0007669"/>
    <property type="project" value="InterPro"/>
</dbReference>
<reference evidence="8 9" key="1">
    <citation type="submission" date="2016-06" db="EMBL/GenBank/DDBJ databases">
        <title>Genome sequence of Tepidimonas fonticaldi PL17.</title>
        <authorList>
            <person name="Pinnaka A.K."/>
        </authorList>
    </citation>
    <scope>NUCLEOTIDE SEQUENCE [LARGE SCALE GENOMIC DNA]</scope>
    <source>
        <strain evidence="8 9">PL17</strain>
    </source>
</reference>
<dbReference type="InterPro" id="IPR002559">
    <property type="entry name" value="Transposase_11"/>
</dbReference>
<protein>
    <submittedName>
        <fullName evidence="8">Transposase</fullName>
    </submittedName>
</protein>
<dbReference type="PANTHER" id="PTHR35604">
    <property type="entry name" value="TRANSPOSASE INSH FOR INSERTION SEQUENCE ELEMENT IS5A-RELATED"/>
    <property type="match status" value="1"/>
</dbReference>
<comment type="caution">
    <text evidence="8">The sequence shown here is derived from an EMBL/GenBank/DDBJ whole genome shotgun (WGS) entry which is preliminary data.</text>
</comment>
<feature type="domain" description="Transposase IS4-like" evidence="6">
    <location>
        <begin position="139"/>
        <end position="314"/>
    </location>
</feature>
<dbReference type="NCBIfam" id="NF033581">
    <property type="entry name" value="transpos_IS5_4"/>
    <property type="match status" value="1"/>
</dbReference>
<keyword evidence="5" id="KW-0233">DNA recombination</keyword>
<dbReference type="RefSeq" id="WP_068610840.1">
    <property type="nucleotide sequence ID" value="NZ_LZDH01000067.1"/>
</dbReference>
<name>A0A1A6DSD8_9BURK</name>
<dbReference type="STRING" id="1101373.A9O67_10350"/>
<dbReference type="PANTHER" id="PTHR35604:SF2">
    <property type="entry name" value="TRANSPOSASE INSH FOR INSERTION SEQUENCE ELEMENT IS5A-RELATED"/>
    <property type="match status" value="1"/>
</dbReference>
<dbReference type="InterPro" id="IPR047959">
    <property type="entry name" value="Transpos_IS5"/>
</dbReference>
<evidence type="ECO:0000256" key="4">
    <source>
        <dbReference type="ARBA" id="ARBA00023125"/>
    </source>
</evidence>
<dbReference type="Pfam" id="PF05598">
    <property type="entry name" value="DUF772"/>
    <property type="match status" value="1"/>
</dbReference>
<dbReference type="Pfam" id="PF01609">
    <property type="entry name" value="DDE_Tnp_1"/>
    <property type="match status" value="1"/>
</dbReference>
<dbReference type="EMBL" id="LZDH01000067">
    <property type="protein sequence ID" value="OBS29689.1"/>
    <property type="molecule type" value="Genomic_DNA"/>
</dbReference>
<evidence type="ECO:0000256" key="1">
    <source>
        <dbReference type="ARBA" id="ARBA00003544"/>
    </source>
</evidence>
<keyword evidence="9" id="KW-1185">Reference proteome</keyword>
<evidence type="ECO:0000256" key="5">
    <source>
        <dbReference type="ARBA" id="ARBA00023172"/>
    </source>
</evidence>
<evidence type="ECO:0000256" key="2">
    <source>
        <dbReference type="ARBA" id="ARBA00010075"/>
    </source>
</evidence>
<sequence>MKQMSLGTTGFERKTKRTRKREFLDEMNLVVPWAELVALIAPHAPARSPKGGRPPFAVETLLRIHFLQQWFNLSDPAMEEALYDTPMFREFAGLDIGEDNLPDESTILRFRHLLEEHNLALQILATVNATLMAKGLLLKQGTVVDATLIAAPSSTKNKDGLRDPEMHQTKKGNQWHFGMKAHIGVDADSGLVHTVVGTAANVNDVTQASRLAHGEETDVFADAGYQGVAKRPETQDINAQWHVAMRPGKRRTLDKNCPMGAVLEQLERIKARIRAKVEHPFRVIKRQFGYVKVKYRGLAKNTANLMTLFALSNLWMVRKRLLNMGAQG</sequence>
<dbReference type="Proteomes" id="UP000091969">
    <property type="component" value="Unassembled WGS sequence"/>
</dbReference>
<dbReference type="GO" id="GO:0006313">
    <property type="term" value="P:DNA transposition"/>
    <property type="evidence" value="ECO:0007669"/>
    <property type="project" value="InterPro"/>
</dbReference>
<evidence type="ECO:0000256" key="3">
    <source>
        <dbReference type="ARBA" id="ARBA00022578"/>
    </source>
</evidence>
<evidence type="ECO:0000259" key="7">
    <source>
        <dbReference type="Pfam" id="PF05598"/>
    </source>
</evidence>
<evidence type="ECO:0000313" key="8">
    <source>
        <dbReference type="EMBL" id="OBS29689.1"/>
    </source>
</evidence>
<feature type="domain" description="Transposase InsH N-terminal" evidence="7">
    <location>
        <begin position="17"/>
        <end position="112"/>
    </location>
</feature>
<accession>A0A1A6DSD8</accession>
<organism evidence="8 9">
    <name type="scientific">Tepidimonas fonticaldi</name>
    <dbReference type="NCBI Taxonomy" id="1101373"/>
    <lineage>
        <taxon>Bacteria</taxon>
        <taxon>Pseudomonadati</taxon>
        <taxon>Pseudomonadota</taxon>
        <taxon>Betaproteobacteria</taxon>
        <taxon>Burkholderiales</taxon>
        <taxon>Tepidimonas</taxon>
    </lineage>
</organism>
<comment type="similarity">
    <text evidence="2">Belongs to the transposase 11 family.</text>
</comment>
<dbReference type="GO" id="GO:0003677">
    <property type="term" value="F:DNA binding"/>
    <property type="evidence" value="ECO:0007669"/>
    <property type="project" value="UniProtKB-KW"/>
</dbReference>
<evidence type="ECO:0000313" key="9">
    <source>
        <dbReference type="Proteomes" id="UP000091969"/>
    </source>
</evidence>
<gene>
    <name evidence="8" type="ORF">A9O67_10350</name>
</gene>
<dbReference type="InterPro" id="IPR008490">
    <property type="entry name" value="Transposase_InsH_N"/>
</dbReference>
<dbReference type="AlphaFoldDB" id="A0A1A6DSD8"/>
<keyword evidence="4" id="KW-0238">DNA-binding</keyword>
<comment type="function">
    <text evidence="1">Involved in the transposition of the insertion sequence IS5.</text>
</comment>
<keyword evidence="3" id="KW-0815">Transposition</keyword>
<proteinExistence type="inferred from homology"/>